<reference evidence="2" key="1">
    <citation type="submission" date="2017-10" db="EMBL/GenBank/DDBJ databases">
        <title>Rapid genome shrinkage in a self-fertile nematode reveals novel sperm competition proteins.</title>
        <authorList>
            <person name="Yin D."/>
            <person name="Schwarz E.M."/>
            <person name="Thomas C.G."/>
            <person name="Felde R.L."/>
            <person name="Korf I.F."/>
            <person name="Cutter A.D."/>
            <person name="Schartner C.M."/>
            <person name="Ralston E.J."/>
            <person name="Meyer B.J."/>
            <person name="Haag E.S."/>
        </authorList>
    </citation>
    <scope>NUCLEOTIDE SEQUENCE [LARGE SCALE GENOMIC DNA]</scope>
    <source>
        <strain evidence="2">JU1422</strain>
    </source>
</reference>
<proteinExistence type="predicted"/>
<evidence type="ECO:0000313" key="2">
    <source>
        <dbReference type="Proteomes" id="UP000230233"/>
    </source>
</evidence>
<dbReference type="EMBL" id="PDUG01000004">
    <property type="protein sequence ID" value="PIC35409.1"/>
    <property type="molecule type" value="Genomic_DNA"/>
</dbReference>
<gene>
    <name evidence="1" type="primary">Cnig_chr_IV.g14779</name>
    <name evidence="1" type="ORF">B9Z55_014779</name>
</gene>
<name>A0A2G5U7A6_9PELO</name>
<accession>A0A2G5U7A6</accession>
<keyword evidence="2" id="KW-1185">Reference proteome</keyword>
<dbReference type="AlphaFoldDB" id="A0A2G5U7A6"/>
<organism evidence="1 2">
    <name type="scientific">Caenorhabditis nigoni</name>
    <dbReference type="NCBI Taxonomy" id="1611254"/>
    <lineage>
        <taxon>Eukaryota</taxon>
        <taxon>Metazoa</taxon>
        <taxon>Ecdysozoa</taxon>
        <taxon>Nematoda</taxon>
        <taxon>Chromadorea</taxon>
        <taxon>Rhabditida</taxon>
        <taxon>Rhabditina</taxon>
        <taxon>Rhabditomorpha</taxon>
        <taxon>Rhabditoidea</taxon>
        <taxon>Rhabditidae</taxon>
        <taxon>Peloderinae</taxon>
        <taxon>Caenorhabditis</taxon>
    </lineage>
</organism>
<dbReference type="Proteomes" id="UP000230233">
    <property type="component" value="Chromosome IV"/>
</dbReference>
<comment type="caution">
    <text evidence="1">The sequence shown here is derived from an EMBL/GenBank/DDBJ whole genome shotgun (WGS) entry which is preliminary data.</text>
</comment>
<sequence>MSTPSIRQMHRSIRLLFNIVPDTKAFSNHGEHESKFPYFNYALGVMLHNLDVGNEINDSGQETDGYTSNLIDQSLVENLRIESST</sequence>
<protein>
    <submittedName>
        <fullName evidence="1">Uncharacterized protein</fullName>
    </submittedName>
</protein>
<evidence type="ECO:0000313" key="1">
    <source>
        <dbReference type="EMBL" id="PIC35409.1"/>
    </source>
</evidence>